<name>A0ABS9M6I9_9FIRM</name>
<comment type="caution">
    <text evidence="1">The sequence shown here is derived from an EMBL/GenBank/DDBJ whole genome shotgun (WGS) entry which is preliminary data.</text>
</comment>
<organism evidence="1 2">
    <name type="scientific">Intestinimonas massiliensis</name>
    <name type="common">ex Afouda et al. 2020</name>
    <dbReference type="NCBI Taxonomy" id="1673721"/>
    <lineage>
        <taxon>Bacteria</taxon>
        <taxon>Bacillati</taxon>
        <taxon>Bacillota</taxon>
        <taxon>Clostridia</taxon>
        <taxon>Eubacteriales</taxon>
        <taxon>Intestinimonas</taxon>
    </lineage>
</organism>
<keyword evidence="2" id="KW-1185">Reference proteome</keyword>
<sequence>MKIEAVKKDDLLTSYLAVNYEGRDTLVIEIESSCSKQEFISLMKELDSLGVLPPKNWRTPGATIIIEMPWSTACKLVTQYHNGTISLAAYRGGKLISETPDDKK</sequence>
<proteinExistence type="predicted"/>
<evidence type="ECO:0000313" key="1">
    <source>
        <dbReference type="EMBL" id="MCG4526411.1"/>
    </source>
</evidence>
<reference evidence="1 2" key="1">
    <citation type="submission" date="2022-01" db="EMBL/GenBank/DDBJ databases">
        <title>Collection of gut derived symbiotic bacterial strains cultured from healthy donors.</title>
        <authorList>
            <person name="Lin H."/>
            <person name="Kohout C."/>
            <person name="Waligurski E."/>
            <person name="Pamer E.G."/>
        </authorList>
    </citation>
    <scope>NUCLEOTIDE SEQUENCE [LARGE SCALE GENOMIC DNA]</scope>
    <source>
        <strain evidence="1 2">DFI.3.7</strain>
    </source>
</reference>
<evidence type="ECO:0000313" key="2">
    <source>
        <dbReference type="Proteomes" id="UP001200313"/>
    </source>
</evidence>
<gene>
    <name evidence="1" type="ORF">L0P79_04885</name>
</gene>
<dbReference type="Proteomes" id="UP001200313">
    <property type="component" value="Unassembled WGS sequence"/>
</dbReference>
<protein>
    <submittedName>
        <fullName evidence="1">Uncharacterized protein</fullName>
    </submittedName>
</protein>
<dbReference type="EMBL" id="JAKNJB010000006">
    <property type="protein sequence ID" value="MCG4526411.1"/>
    <property type="molecule type" value="Genomic_DNA"/>
</dbReference>
<accession>A0ABS9M6I9</accession>
<dbReference type="RefSeq" id="WP_238073431.1">
    <property type="nucleotide sequence ID" value="NZ_JAKNJB010000006.1"/>
</dbReference>